<dbReference type="OrthoDB" id="8720143at2"/>
<keyword evidence="4" id="KW-0804">Transcription</keyword>
<dbReference type="InterPro" id="IPR037402">
    <property type="entry name" value="YidZ_PBP2"/>
</dbReference>
<dbReference type="KEGG" id="mdn:JT25_004550"/>
<dbReference type="PANTHER" id="PTHR30118">
    <property type="entry name" value="HTH-TYPE TRANSCRIPTIONAL REGULATOR LEUO-RELATED"/>
    <property type="match status" value="1"/>
</dbReference>
<organism evidence="6 7">
    <name type="scientific">Methylomonas denitrificans</name>
    <dbReference type="NCBI Taxonomy" id="1538553"/>
    <lineage>
        <taxon>Bacteria</taxon>
        <taxon>Pseudomonadati</taxon>
        <taxon>Pseudomonadota</taxon>
        <taxon>Gammaproteobacteria</taxon>
        <taxon>Methylococcales</taxon>
        <taxon>Methylococcaceae</taxon>
        <taxon>Methylomonas</taxon>
    </lineage>
</organism>
<dbReference type="SUPFAM" id="SSF53850">
    <property type="entry name" value="Periplasmic binding protein-like II"/>
    <property type="match status" value="1"/>
</dbReference>
<dbReference type="EMBL" id="CP014476">
    <property type="protein sequence ID" value="AMK75761.1"/>
    <property type="molecule type" value="Genomic_DNA"/>
</dbReference>
<dbReference type="AlphaFoldDB" id="A0A126T0Z6"/>
<dbReference type="GO" id="GO:0003677">
    <property type="term" value="F:DNA binding"/>
    <property type="evidence" value="ECO:0007669"/>
    <property type="project" value="UniProtKB-KW"/>
</dbReference>
<evidence type="ECO:0000313" key="7">
    <source>
        <dbReference type="Proteomes" id="UP000030512"/>
    </source>
</evidence>
<feature type="domain" description="HTH lysR-type" evidence="5">
    <location>
        <begin position="7"/>
        <end position="64"/>
    </location>
</feature>
<accession>A0A126T0Z6</accession>
<dbReference type="InterPro" id="IPR000847">
    <property type="entry name" value="LysR_HTH_N"/>
</dbReference>
<evidence type="ECO:0000256" key="3">
    <source>
        <dbReference type="ARBA" id="ARBA00023125"/>
    </source>
</evidence>
<dbReference type="SUPFAM" id="SSF46785">
    <property type="entry name" value="Winged helix' DNA-binding domain"/>
    <property type="match status" value="1"/>
</dbReference>
<evidence type="ECO:0000313" key="6">
    <source>
        <dbReference type="EMBL" id="AMK75761.1"/>
    </source>
</evidence>
<sequence length="311" mass="34959">MANLRTFDLNLLLAFDILMRERNVTRAAECMFVTQSAMSHTLHRLRQQLNDPVLIKSPAGMQPTALALALVEPVRSLLQEMERLLEAPQAFDPASSQRRFTIAATDYMEFLILPELSKLIEQSAPGVDIHVKRTESAFPLPQLENGSLDVVLGFASVLNPPAHLHCEHLFTDRMACVVRQDHPRIKAAPSLEDYLAATHMLISRTGDKLGVIDEKLVELGLERRINFIVPHFLSAPLIVAQSNMILSLPYRLAIAFQKLVPLDVLPVPVSLPDYDLAMIWHPLWEKDPAHGWLREQITLIGRNIDASEILL</sequence>
<dbReference type="InterPro" id="IPR050389">
    <property type="entry name" value="LysR-type_TF"/>
</dbReference>
<dbReference type="InterPro" id="IPR005119">
    <property type="entry name" value="LysR_subst-bd"/>
</dbReference>
<keyword evidence="3" id="KW-0238">DNA-binding</keyword>
<dbReference type="Pfam" id="PF00126">
    <property type="entry name" value="HTH_1"/>
    <property type="match status" value="1"/>
</dbReference>
<evidence type="ECO:0000259" key="5">
    <source>
        <dbReference type="PROSITE" id="PS50931"/>
    </source>
</evidence>
<comment type="similarity">
    <text evidence="1">Belongs to the LysR transcriptional regulatory family.</text>
</comment>
<evidence type="ECO:0000256" key="1">
    <source>
        <dbReference type="ARBA" id="ARBA00009437"/>
    </source>
</evidence>
<gene>
    <name evidence="6" type="ORF">JT25_004550</name>
</gene>
<keyword evidence="2" id="KW-0805">Transcription regulation</keyword>
<keyword evidence="7" id="KW-1185">Reference proteome</keyword>
<evidence type="ECO:0000256" key="4">
    <source>
        <dbReference type="ARBA" id="ARBA00023163"/>
    </source>
</evidence>
<dbReference type="InterPro" id="IPR036390">
    <property type="entry name" value="WH_DNA-bd_sf"/>
</dbReference>
<dbReference type="PANTHER" id="PTHR30118:SF15">
    <property type="entry name" value="TRANSCRIPTIONAL REGULATORY PROTEIN"/>
    <property type="match status" value="1"/>
</dbReference>
<name>A0A126T0Z6_9GAMM</name>
<dbReference type="PROSITE" id="PS50931">
    <property type="entry name" value="HTH_LYSR"/>
    <property type="match status" value="1"/>
</dbReference>
<proteinExistence type="inferred from homology"/>
<protein>
    <submittedName>
        <fullName evidence="6">LysR family transcriptional regulator</fullName>
    </submittedName>
</protein>
<dbReference type="Gene3D" id="3.40.190.10">
    <property type="entry name" value="Periplasmic binding protein-like II"/>
    <property type="match status" value="2"/>
</dbReference>
<dbReference type="Gene3D" id="1.10.10.10">
    <property type="entry name" value="Winged helix-like DNA-binding domain superfamily/Winged helix DNA-binding domain"/>
    <property type="match status" value="1"/>
</dbReference>
<dbReference type="Proteomes" id="UP000030512">
    <property type="component" value="Chromosome"/>
</dbReference>
<dbReference type="Pfam" id="PF03466">
    <property type="entry name" value="LysR_substrate"/>
    <property type="match status" value="1"/>
</dbReference>
<dbReference type="STRING" id="1538553.JT25_004550"/>
<dbReference type="CDD" id="cd08417">
    <property type="entry name" value="PBP2_Nitroaromatics_like"/>
    <property type="match status" value="1"/>
</dbReference>
<reference evidence="6 7" key="1">
    <citation type="journal article" date="2015" name="Environ. Microbiol.">
        <title>Methane oxidation coupled to nitrate reduction under hypoxia by the Gammaproteobacterium Methylomonas denitrificans, sp. nov. type strain FJG1.</title>
        <authorList>
            <person name="Kits K.D."/>
            <person name="Klotz M.G."/>
            <person name="Stein L.Y."/>
        </authorList>
    </citation>
    <scope>NUCLEOTIDE SEQUENCE [LARGE SCALE GENOMIC DNA]</scope>
    <source>
        <strain evidence="6 7">FJG1</strain>
    </source>
</reference>
<evidence type="ECO:0000256" key="2">
    <source>
        <dbReference type="ARBA" id="ARBA00023015"/>
    </source>
</evidence>
<dbReference type="InterPro" id="IPR036388">
    <property type="entry name" value="WH-like_DNA-bd_sf"/>
</dbReference>
<dbReference type="RefSeq" id="WP_036274812.1">
    <property type="nucleotide sequence ID" value="NZ_CP014476.1"/>
</dbReference>
<dbReference type="GO" id="GO:0003700">
    <property type="term" value="F:DNA-binding transcription factor activity"/>
    <property type="evidence" value="ECO:0007669"/>
    <property type="project" value="InterPro"/>
</dbReference>